<gene>
    <name evidence="1" type="ORF">HINF_LOCUS26786</name>
    <name evidence="2" type="ORF">HINF_LOCUS28550</name>
</gene>
<organism evidence="1">
    <name type="scientific">Hexamita inflata</name>
    <dbReference type="NCBI Taxonomy" id="28002"/>
    <lineage>
        <taxon>Eukaryota</taxon>
        <taxon>Metamonada</taxon>
        <taxon>Diplomonadida</taxon>
        <taxon>Hexamitidae</taxon>
        <taxon>Hexamitinae</taxon>
        <taxon>Hexamita</taxon>
    </lineage>
</organism>
<reference evidence="1" key="1">
    <citation type="submission" date="2023-06" db="EMBL/GenBank/DDBJ databases">
        <authorList>
            <person name="Kurt Z."/>
        </authorList>
    </citation>
    <scope>NUCLEOTIDE SEQUENCE</scope>
</reference>
<dbReference type="EMBL" id="CATOUU010000660">
    <property type="protein sequence ID" value="CAI9939141.1"/>
    <property type="molecule type" value="Genomic_DNA"/>
</dbReference>
<accession>A0AA86PIP3</accession>
<proteinExistence type="predicted"/>
<dbReference type="Proteomes" id="UP001642409">
    <property type="component" value="Unassembled WGS sequence"/>
</dbReference>
<comment type="caution">
    <text evidence="1">The sequence shown here is derived from an EMBL/GenBank/DDBJ whole genome shotgun (WGS) entry which is preliminary data.</text>
</comment>
<dbReference type="AlphaFoldDB" id="A0AA86PIP3"/>
<evidence type="ECO:0000313" key="3">
    <source>
        <dbReference type="Proteomes" id="UP001642409"/>
    </source>
</evidence>
<evidence type="ECO:0000313" key="2">
    <source>
        <dbReference type="EMBL" id="CAL6022227.1"/>
    </source>
</evidence>
<reference evidence="2 3" key="2">
    <citation type="submission" date="2024-07" db="EMBL/GenBank/DDBJ databases">
        <authorList>
            <person name="Akdeniz Z."/>
        </authorList>
    </citation>
    <scope>NUCLEOTIDE SEQUENCE [LARGE SCALE GENOMIC DNA]</scope>
</reference>
<sequence>MGRISTINAEQFTACLTNEVSTFSNAIYYSPFHLYTAFNRLSNSQRQSCWKNLSIQLNKSQQQVKDFYYNSWVKQFSPDLNIYKSELLLQILCNLNAGTNQKDIARVVSEQFTRKHQEIQFNVKTVNQFVRKLMNNPEYIYQSNAENLVAV</sequence>
<dbReference type="EMBL" id="CAXDID020000090">
    <property type="protein sequence ID" value="CAL6022227.1"/>
    <property type="molecule type" value="Genomic_DNA"/>
</dbReference>
<keyword evidence="3" id="KW-1185">Reference proteome</keyword>
<name>A0AA86PIP3_9EUKA</name>
<evidence type="ECO:0000313" key="1">
    <source>
        <dbReference type="EMBL" id="CAI9939141.1"/>
    </source>
</evidence>
<protein>
    <submittedName>
        <fullName evidence="1">Uncharacterized protein</fullName>
    </submittedName>
</protein>